<comment type="caution">
    <text evidence="3">The sequence shown here is derived from an EMBL/GenBank/DDBJ whole genome shotgun (WGS) entry which is preliminary data.</text>
</comment>
<proteinExistence type="predicted"/>
<dbReference type="AlphaFoldDB" id="A0A2S4KWG4"/>
<accession>A0A2S4KWG4</accession>
<sequence length="163" mass="18044">MTFPAFGTRMAQFLNHQSIFTREERSPEVIRTTPVLPQDNGHVDPSPLNSTEQSGSSSNLAAVLQANATPEGLHSHAVRARSQNALALEISGDSRTEFPNSQSKRLRGTPKQAKRDPVVRRAFRTVRDSFNRLPRCIRTFMSFMVPTLFVLAILAAIRVASGK</sequence>
<organism evidence="3 4">
    <name type="scientific">Tolypocladium paradoxum</name>
    <dbReference type="NCBI Taxonomy" id="94208"/>
    <lineage>
        <taxon>Eukaryota</taxon>
        <taxon>Fungi</taxon>
        <taxon>Dikarya</taxon>
        <taxon>Ascomycota</taxon>
        <taxon>Pezizomycotina</taxon>
        <taxon>Sordariomycetes</taxon>
        <taxon>Hypocreomycetidae</taxon>
        <taxon>Hypocreales</taxon>
        <taxon>Ophiocordycipitaceae</taxon>
        <taxon>Tolypocladium</taxon>
    </lineage>
</organism>
<evidence type="ECO:0000313" key="3">
    <source>
        <dbReference type="EMBL" id="POR34526.1"/>
    </source>
</evidence>
<evidence type="ECO:0000313" key="4">
    <source>
        <dbReference type="Proteomes" id="UP000237481"/>
    </source>
</evidence>
<keyword evidence="2" id="KW-0472">Membrane</keyword>
<feature type="compositionally biased region" description="Polar residues" evidence="1">
    <location>
        <begin position="47"/>
        <end position="59"/>
    </location>
</feature>
<feature type="transmembrane region" description="Helical" evidence="2">
    <location>
        <begin position="140"/>
        <end position="160"/>
    </location>
</feature>
<feature type="region of interest" description="Disordered" evidence="1">
    <location>
        <begin position="93"/>
        <end position="116"/>
    </location>
</feature>
<evidence type="ECO:0000256" key="2">
    <source>
        <dbReference type="SAM" id="Phobius"/>
    </source>
</evidence>
<keyword evidence="2" id="KW-0812">Transmembrane</keyword>
<dbReference type="Proteomes" id="UP000237481">
    <property type="component" value="Unassembled WGS sequence"/>
</dbReference>
<dbReference type="EMBL" id="PKSG01000515">
    <property type="protein sequence ID" value="POR34526.1"/>
    <property type="molecule type" value="Genomic_DNA"/>
</dbReference>
<keyword evidence="4" id="KW-1185">Reference proteome</keyword>
<keyword evidence="2" id="KW-1133">Transmembrane helix</keyword>
<reference evidence="3 4" key="1">
    <citation type="submission" date="2018-01" db="EMBL/GenBank/DDBJ databases">
        <title>Harnessing the power of phylogenomics to disentangle the directionality and signatures of interkingdom host jumping in the parasitic fungal genus Tolypocladium.</title>
        <authorList>
            <person name="Quandt C.A."/>
            <person name="Patterson W."/>
            <person name="Spatafora J.W."/>
        </authorList>
    </citation>
    <scope>NUCLEOTIDE SEQUENCE [LARGE SCALE GENOMIC DNA]</scope>
    <source>
        <strain evidence="3 4">NRBC 100945</strain>
    </source>
</reference>
<name>A0A2S4KWG4_9HYPO</name>
<protein>
    <submittedName>
        <fullName evidence="3">Uncharacterized protein</fullName>
    </submittedName>
</protein>
<evidence type="ECO:0000256" key="1">
    <source>
        <dbReference type="SAM" id="MobiDB-lite"/>
    </source>
</evidence>
<feature type="region of interest" description="Disordered" evidence="1">
    <location>
        <begin position="24"/>
        <end position="59"/>
    </location>
</feature>
<gene>
    <name evidence="3" type="ORF">TPAR_05240</name>
</gene>